<dbReference type="EMBL" id="CP014688">
    <property type="protein sequence ID" value="AQT06651.1"/>
    <property type="molecule type" value="Genomic_DNA"/>
</dbReference>
<proteinExistence type="predicted"/>
<dbReference type="RefSeq" id="WP_077932276.1">
    <property type="nucleotide sequence ID" value="NZ_CP014688.1"/>
</dbReference>
<evidence type="ECO:0000313" key="2">
    <source>
        <dbReference type="Proteomes" id="UP000189055"/>
    </source>
</evidence>
<evidence type="ECO:0000313" key="1">
    <source>
        <dbReference type="EMBL" id="AQT06651.1"/>
    </source>
</evidence>
<dbReference type="KEGG" id="aper:A0U91_16735"/>
<dbReference type="AlphaFoldDB" id="A0A1U9LJQ2"/>
<sequence length="123" mass="14325">MPTLINDETGRSDDLDDAIFFRATSDDGRITVRNRNEEVMVDSRLVFRGNWAFTNEPIPEKDWEVCKSLMNLVFDAVKSSQDLREKRQKERRIEKDEEYMLRMSGIERVRGGAYDPFGDGCEP</sequence>
<dbReference type="Proteomes" id="UP000189055">
    <property type="component" value="Plasmid pAC1084_1"/>
</dbReference>
<geneLocation type="plasmid" evidence="2">
    <name>pac1084_1</name>
</geneLocation>
<gene>
    <name evidence="1" type="ORF">A0U91_16735</name>
</gene>
<accession>A0A1U9LJQ2</accession>
<keyword evidence="1" id="KW-0614">Plasmid</keyword>
<reference evidence="1 2" key="1">
    <citation type="submission" date="2016-03" db="EMBL/GenBank/DDBJ databases">
        <title>Acetic acid bacteria sequencing.</title>
        <authorList>
            <person name="Brandt J."/>
            <person name="Jakob F."/>
            <person name="Vogel R.F."/>
        </authorList>
    </citation>
    <scope>NUCLEOTIDE SEQUENCE [LARGE SCALE GENOMIC DNA]</scope>
    <source>
        <strain evidence="1 2">TMW2.1084</strain>
        <plasmid evidence="2">pac1084_1</plasmid>
    </source>
</reference>
<protein>
    <submittedName>
        <fullName evidence="1">Uncharacterized protein</fullName>
    </submittedName>
</protein>
<name>A0A1U9LJQ2_9PROT</name>
<organism evidence="1 2">
    <name type="scientific">Acetobacter persici</name>
    <dbReference type="NCBI Taxonomy" id="1076596"/>
    <lineage>
        <taxon>Bacteria</taxon>
        <taxon>Pseudomonadati</taxon>
        <taxon>Pseudomonadota</taxon>
        <taxon>Alphaproteobacteria</taxon>
        <taxon>Acetobacterales</taxon>
        <taxon>Acetobacteraceae</taxon>
        <taxon>Acetobacter</taxon>
    </lineage>
</organism>